<dbReference type="Gene3D" id="3.90.950.10">
    <property type="match status" value="1"/>
</dbReference>
<feature type="binding site" evidence="10">
    <location>
        <position position="180"/>
    </location>
    <ligand>
        <name>substrate</name>
    </ligand>
</feature>
<dbReference type="KEGG" id="sgq:SGLAD_v1c04250"/>
<proteinExistence type="inferred from homology"/>
<feature type="binding site" evidence="10">
    <location>
        <begin position="185"/>
        <end position="186"/>
    </location>
    <ligand>
        <name>substrate</name>
    </ligand>
</feature>
<name>A0A4P7AGT1_9MOLU</name>
<dbReference type="RefSeq" id="WP_134297418.1">
    <property type="nucleotide sequence ID" value="NZ_CP038013.1"/>
</dbReference>
<feature type="active site" description="Proton acceptor" evidence="10">
    <location>
        <position position="69"/>
    </location>
</feature>
<dbReference type="Proteomes" id="UP000294309">
    <property type="component" value="Chromosome"/>
</dbReference>
<dbReference type="PANTHER" id="PTHR11067">
    <property type="entry name" value="INOSINE TRIPHOSPHATE PYROPHOSPHATASE/HAM1 PROTEIN"/>
    <property type="match status" value="1"/>
</dbReference>
<feature type="binding site" evidence="10">
    <location>
        <position position="70"/>
    </location>
    <ligand>
        <name>substrate</name>
    </ligand>
</feature>
<accession>A0A4P7AGT1</accession>
<keyword evidence="5 10" id="KW-0378">Hydrolase</keyword>
<keyword evidence="13" id="KW-1185">Reference proteome</keyword>
<dbReference type="EC" id="3.6.1.66" evidence="10"/>
<dbReference type="HAMAP" id="MF_01405">
    <property type="entry name" value="Non_canon_purine_NTPase"/>
    <property type="match status" value="1"/>
</dbReference>
<dbReference type="CDD" id="cd00515">
    <property type="entry name" value="HAM1"/>
    <property type="match status" value="1"/>
</dbReference>
<evidence type="ECO:0000256" key="5">
    <source>
        <dbReference type="ARBA" id="ARBA00022801"/>
    </source>
</evidence>
<keyword evidence="4 10" id="KW-0547">Nucleotide-binding</keyword>
<dbReference type="GO" id="GO:0036220">
    <property type="term" value="F:ITP diphosphatase activity"/>
    <property type="evidence" value="ECO:0007669"/>
    <property type="project" value="UniProtKB-UniRule"/>
</dbReference>
<dbReference type="GO" id="GO:0035870">
    <property type="term" value="F:dITP diphosphatase activity"/>
    <property type="evidence" value="ECO:0007669"/>
    <property type="project" value="UniProtKB-UniRule"/>
</dbReference>
<comment type="subunit">
    <text evidence="2 10">Homodimer.</text>
</comment>
<evidence type="ECO:0000256" key="3">
    <source>
        <dbReference type="ARBA" id="ARBA00022723"/>
    </source>
</evidence>
<comment type="cofactor">
    <cofactor evidence="10">
        <name>Mg(2+)</name>
        <dbReference type="ChEBI" id="CHEBI:18420"/>
    </cofactor>
    <text evidence="10">Binds 1 Mg(2+) ion per subunit.</text>
</comment>
<comment type="catalytic activity">
    <reaction evidence="9 10">
        <text>XTP + H2O = XMP + diphosphate + H(+)</text>
        <dbReference type="Rhea" id="RHEA:28610"/>
        <dbReference type="ChEBI" id="CHEBI:15377"/>
        <dbReference type="ChEBI" id="CHEBI:15378"/>
        <dbReference type="ChEBI" id="CHEBI:33019"/>
        <dbReference type="ChEBI" id="CHEBI:57464"/>
        <dbReference type="ChEBI" id="CHEBI:61314"/>
        <dbReference type="EC" id="3.6.1.66"/>
    </reaction>
</comment>
<comment type="caution">
    <text evidence="10">Lacks conserved residue(s) required for the propagation of feature annotation.</text>
</comment>
<dbReference type="GO" id="GO:0005829">
    <property type="term" value="C:cytosol"/>
    <property type="evidence" value="ECO:0007669"/>
    <property type="project" value="TreeGrafter"/>
</dbReference>
<dbReference type="InterPro" id="IPR002637">
    <property type="entry name" value="RdgB/HAM1"/>
</dbReference>
<dbReference type="GO" id="GO:0046872">
    <property type="term" value="F:metal ion binding"/>
    <property type="evidence" value="ECO:0007669"/>
    <property type="project" value="UniProtKB-KW"/>
</dbReference>
<feature type="binding site" evidence="10">
    <location>
        <begin position="157"/>
        <end position="160"/>
    </location>
    <ligand>
        <name>substrate</name>
    </ligand>
</feature>
<keyword evidence="7 10" id="KW-0546">Nucleotide metabolism</keyword>
<protein>
    <recommendedName>
        <fullName evidence="10">dITP/XTP pyrophosphatase</fullName>
        <ecNumber evidence="10">3.6.1.66</ecNumber>
    </recommendedName>
    <alternativeName>
        <fullName evidence="10">Non-canonical purine NTP pyrophosphatase</fullName>
    </alternativeName>
    <alternativeName>
        <fullName evidence="10">Non-standard purine NTP pyrophosphatase</fullName>
    </alternativeName>
    <alternativeName>
        <fullName evidence="10">Nucleoside-triphosphate diphosphatase</fullName>
    </alternativeName>
    <alternativeName>
        <fullName evidence="10">Nucleoside-triphosphate pyrophosphatase</fullName>
        <shortName evidence="10">NTPase</shortName>
    </alternativeName>
</protein>
<comment type="catalytic activity">
    <reaction evidence="8 10">
        <text>dITP + H2O = dIMP + diphosphate + H(+)</text>
        <dbReference type="Rhea" id="RHEA:28342"/>
        <dbReference type="ChEBI" id="CHEBI:15377"/>
        <dbReference type="ChEBI" id="CHEBI:15378"/>
        <dbReference type="ChEBI" id="CHEBI:33019"/>
        <dbReference type="ChEBI" id="CHEBI:61194"/>
        <dbReference type="ChEBI" id="CHEBI:61382"/>
        <dbReference type="EC" id="3.6.1.66"/>
    </reaction>
</comment>
<keyword evidence="6 10" id="KW-0460">Magnesium</keyword>
<reference evidence="12 13" key="1">
    <citation type="submission" date="2019-03" db="EMBL/GenBank/DDBJ databases">
        <title>Complete genome sequence of Spiroplasma gladiatoris TG-1 (DSM 22552).</title>
        <authorList>
            <person name="Lin Y.-C."/>
            <person name="Chou L."/>
            <person name="Kuo C.-H."/>
        </authorList>
    </citation>
    <scope>NUCLEOTIDE SEQUENCE [LARGE SCALE GENOMIC DNA]</scope>
    <source>
        <strain evidence="12 13">TG-1</strain>
    </source>
</reference>
<evidence type="ECO:0000256" key="9">
    <source>
        <dbReference type="ARBA" id="ARBA00052017"/>
    </source>
</evidence>
<sequence>MKKTIWIATNNKNKIKEFKFILKEFNINSLDDFQKDLDIIEDGDTFEKNALIKARYLAKHVQGIIIADDSGLCINNLNDFPGVNSKRWVGNDIKNWDEINNKLLDIIQQNNLITVEQRKAHFNCTLALIDTTTQKEKIFTGIVEGHIALYQDGNDGFAYDKIFIPNGYKDTFARLGFEIKQKLSHRSIALNQLKEYLENI</sequence>
<dbReference type="FunFam" id="3.90.950.10:FF:000001">
    <property type="entry name" value="dITP/XTP pyrophosphatase"/>
    <property type="match status" value="1"/>
</dbReference>
<dbReference type="GO" id="GO:0009146">
    <property type="term" value="P:purine nucleoside triphosphate catabolic process"/>
    <property type="evidence" value="ECO:0007669"/>
    <property type="project" value="UniProtKB-UniRule"/>
</dbReference>
<dbReference type="PANTHER" id="PTHR11067:SF9">
    <property type="entry name" value="INOSINE TRIPHOSPHATE PYROPHOSPHATASE"/>
    <property type="match status" value="1"/>
</dbReference>
<dbReference type="SUPFAM" id="SSF52972">
    <property type="entry name" value="ITPase-like"/>
    <property type="match status" value="1"/>
</dbReference>
<evidence type="ECO:0000256" key="11">
    <source>
        <dbReference type="RuleBase" id="RU003781"/>
    </source>
</evidence>
<evidence type="ECO:0000256" key="10">
    <source>
        <dbReference type="HAMAP-Rule" id="MF_01405"/>
    </source>
</evidence>
<evidence type="ECO:0000313" key="12">
    <source>
        <dbReference type="EMBL" id="QBQ07624.1"/>
    </source>
</evidence>
<evidence type="ECO:0000313" key="13">
    <source>
        <dbReference type="Proteomes" id="UP000294309"/>
    </source>
</evidence>
<evidence type="ECO:0000256" key="4">
    <source>
        <dbReference type="ARBA" id="ARBA00022741"/>
    </source>
</evidence>
<organism evidence="12 13">
    <name type="scientific">Spiroplasma gladiatoris</name>
    <dbReference type="NCBI Taxonomy" id="2143"/>
    <lineage>
        <taxon>Bacteria</taxon>
        <taxon>Bacillati</taxon>
        <taxon>Mycoplasmatota</taxon>
        <taxon>Mollicutes</taxon>
        <taxon>Entomoplasmatales</taxon>
        <taxon>Spiroplasmataceae</taxon>
        <taxon>Spiroplasma</taxon>
    </lineage>
</organism>
<dbReference type="EMBL" id="CP038013">
    <property type="protein sequence ID" value="QBQ07624.1"/>
    <property type="molecule type" value="Genomic_DNA"/>
</dbReference>
<evidence type="ECO:0000256" key="1">
    <source>
        <dbReference type="ARBA" id="ARBA00008023"/>
    </source>
</evidence>
<evidence type="ECO:0000256" key="7">
    <source>
        <dbReference type="ARBA" id="ARBA00023080"/>
    </source>
</evidence>
<evidence type="ECO:0000256" key="6">
    <source>
        <dbReference type="ARBA" id="ARBA00022842"/>
    </source>
</evidence>
<comment type="similarity">
    <text evidence="1 10 11">Belongs to the HAM1 NTPase family.</text>
</comment>
<dbReference type="InterPro" id="IPR029001">
    <property type="entry name" value="ITPase-like_fam"/>
</dbReference>
<dbReference type="InterPro" id="IPR020922">
    <property type="entry name" value="dITP/XTP_pyrophosphatase"/>
</dbReference>
<comment type="function">
    <text evidence="10">Pyrophosphatase that catalyzes the hydrolysis of nucleoside triphosphates to their monophosphate derivatives, with a high preference for the non-canonical purine nucleotides XTP (xanthosine triphosphate), dITP (deoxyinosine triphosphate) and ITP. Seems to function as a house-cleaning enzyme that removes non-canonical purine nucleotides from the nucleotide pool, thus preventing their incorporation into DNA/RNA and avoiding chromosomal lesions.</text>
</comment>
<evidence type="ECO:0000256" key="8">
    <source>
        <dbReference type="ARBA" id="ARBA00051875"/>
    </source>
</evidence>
<evidence type="ECO:0000256" key="2">
    <source>
        <dbReference type="ARBA" id="ARBA00011738"/>
    </source>
</evidence>
<dbReference type="GO" id="GO:0017111">
    <property type="term" value="F:ribonucleoside triphosphate phosphatase activity"/>
    <property type="evidence" value="ECO:0007669"/>
    <property type="project" value="InterPro"/>
</dbReference>
<dbReference type="GO" id="GO:0036222">
    <property type="term" value="F:XTP diphosphatase activity"/>
    <property type="evidence" value="ECO:0007669"/>
    <property type="project" value="UniProtKB-UniRule"/>
</dbReference>
<feature type="binding site" evidence="10">
    <location>
        <position position="69"/>
    </location>
    <ligand>
        <name>Mg(2+)</name>
        <dbReference type="ChEBI" id="CHEBI:18420"/>
    </ligand>
</feature>
<keyword evidence="3 10" id="KW-0479">Metal-binding</keyword>
<feature type="binding site" evidence="10">
    <location>
        <begin position="9"/>
        <end position="14"/>
    </location>
    <ligand>
        <name>substrate</name>
    </ligand>
</feature>
<dbReference type="Pfam" id="PF01725">
    <property type="entry name" value="Ham1p_like"/>
    <property type="match status" value="1"/>
</dbReference>
<comment type="catalytic activity">
    <reaction evidence="10">
        <text>ITP + H2O = IMP + diphosphate + H(+)</text>
        <dbReference type="Rhea" id="RHEA:29399"/>
        <dbReference type="ChEBI" id="CHEBI:15377"/>
        <dbReference type="ChEBI" id="CHEBI:15378"/>
        <dbReference type="ChEBI" id="CHEBI:33019"/>
        <dbReference type="ChEBI" id="CHEBI:58053"/>
        <dbReference type="ChEBI" id="CHEBI:61402"/>
        <dbReference type="EC" id="3.6.1.66"/>
    </reaction>
</comment>
<dbReference type="GO" id="GO:0009117">
    <property type="term" value="P:nucleotide metabolic process"/>
    <property type="evidence" value="ECO:0007669"/>
    <property type="project" value="UniProtKB-KW"/>
</dbReference>
<dbReference type="AlphaFoldDB" id="A0A4P7AGT1"/>
<gene>
    <name evidence="12" type="primary">rdgB</name>
    <name evidence="12" type="ORF">SGLAD_v1c04250</name>
</gene>
<dbReference type="OrthoDB" id="9807456at2"/>
<dbReference type="NCBIfam" id="TIGR00042">
    <property type="entry name" value="RdgB/HAM1 family non-canonical purine NTP pyrophosphatase"/>
    <property type="match status" value="1"/>
</dbReference>
<dbReference type="GO" id="GO:0000166">
    <property type="term" value="F:nucleotide binding"/>
    <property type="evidence" value="ECO:0007669"/>
    <property type="project" value="UniProtKB-KW"/>
</dbReference>